<comment type="caution">
    <text evidence="1">The sequence shown here is derived from an EMBL/GenBank/DDBJ whole genome shotgun (WGS) entry which is preliminary data.</text>
</comment>
<protein>
    <submittedName>
        <fullName evidence="1">Uncharacterized protein</fullName>
    </submittedName>
</protein>
<proteinExistence type="predicted"/>
<reference evidence="1" key="1">
    <citation type="submission" date="2019-06" db="EMBL/GenBank/DDBJ databases">
        <authorList>
            <person name="Zheng W."/>
        </authorList>
    </citation>
    <scope>NUCLEOTIDE SEQUENCE</scope>
    <source>
        <strain evidence="1">QDHG01</strain>
    </source>
</reference>
<dbReference type="EMBL" id="RRYP01011202">
    <property type="protein sequence ID" value="TNV77888.1"/>
    <property type="molecule type" value="Genomic_DNA"/>
</dbReference>
<organism evidence="1 2">
    <name type="scientific">Halteria grandinella</name>
    <dbReference type="NCBI Taxonomy" id="5974"/>
    <lineage>
        <taxon>Eukaryota</taxon>
        <taxon>Sar</taxon>
        <taxon>Alveolata</taxon>
        <taxon>Ciliophora</taxon>
        <taxon>Intramacronucleata</taxon>
        <taxon>Spirotrichea</taxon>
        <taxon>Stichotrichia</taxon>
        <taxon>Sporadotrichida</taxon>
        <taxon>Halteriidae</taxon>
        <taxon>Halteria</taxon>
    </lineage>
</organism>
<name>A0A8J8NM83_HALGN</name>
<evidence type="ECO:0000313" key="2">
    <source>
        <dbReference type="Proteomes" id="UP000785679"/>
    </source>
</evidence>
<dbReference type="AlphaFoldDB" id="A0A8J8NM83"/>
<gene>
    <name evidence="1" type="ORF">FGO68_gene3850</name>
</gene>
<dbReference type="Proteomes" id="UP000785679">
    <property type="component" value="Unassembled WGS sequence"/>
</dbReference>
<evidence type="ECO:0000313" key="1">
    <source>
        <dbReference type="EMBL" id="TNV77888.1"/>
    </source>
</evidence>
<sequence length="177" mass="20458">MRNAQSEVGEIVTPCNYLIFVNKEEWVDYLFYESAARGAYITKDNHEKKIIVYKIRRTDLPGQSDEYAVITTKDAIIDGKVRWIEVDKPLAHGSVYFVENQKDYNKIPAQQDQEVQISALTVGNFDKNSIVTLENKNRNASLFNKQTYKGLNQLFIKLCKLLTTKNDQLIAKKNNKY</sequence>
<keyword evidence="2" id="KW-1185">Reference proteome</keyword>
<accession>A0A8J8NM83</accession>